<dbReference type="Proteomes" id="UP000704712">
    <property type="component" value="Unassembled WGS sequence"/>
</dbReference>
<evidence type="ECO:0000313" key="3">
    <source>
        <dbReference type="EMBL" id="KAF4136674.1"/>
    </source>
</evidence>
<dbReference type="InterPro" id="IPR000873">
    <property type="entry name" value="AMP-dep_synth/lig_dom"/>
</dbReference>
<gene>
    <name evidence="3" type="ORF">GN958_ATG14164</name>
</gene>
<evidence type="ECO:0000256" key="1">
    <source>
        <dbReference type="ARBA" id="ARBA00013275"/>
    </source>
</evidence>
<feature type="domain" description="AMP-dependent synthetase/ligase" evidence="2">
    <location>
        <begin position="167"/>
        <end position="237"/>
    </location>
</feature>
<accession>A0A8S9UCH0</accession>
<dbReference type="SUPFAM" id="SSF56801">
    <property type="entry name" value="Acetyl-CoA synthetase-like"/>
    <property type="match status" value="1"/>
</dbReference>
<evidence type="ECO:0000313" key="4">
    <source>
        <dbReference type="Proteomes" id="UP000704712"/>
    </source>
</evidence>
<comment type="caution">
    <text evidence="3">The sequence shown here is derived from an EMBL/GenBank/DDBJ whole genome shotgun (WGS) entry which is preliminary data.</text>
</comment>
<evidence type="ECO:0000259" key="2">
    <source>
        <dbReference type="Pfam" id="PF00501"/>
    </source>
</evidence>
<dbReference type="Pfam" id="PF00501">
    <property type="entry name" value="AMP-binding"/>
    <property type="match status" value="1"/>
</dbReference>
<dbReference type="EMBL" id="JAACNO010001912">
    <property type="protein sequence ID" value="KAF4136674.1"/>
    <property type="molecule type" value="Genomic_DNA"/>
</dbReference>
<organism evidence="3 4">
    <name type="scientific">Phytophthora infestans</name>
    <name type="common">Potato late blight agent</name>
    <name type="synonym">Botrytis infestans</name>
    <dbReference type="NCBI Taxonomy" id="4787"/>
    <lineage>
        <taxon>Eukaryota</taxon>
        <taxon>Sar</taxon>
        <taxon>Stramenopiles</taxon>
        <taxon>Oomycota</taxon>
        <taxon>Peronosporomycetes</taxon>
        <taxon>Peronosporales</taxon>
        <taxon>Peronosporaceae</taxon>
        <taxon>Phytophthora</taxon>
    </lineage>
</organism>
<dbReference type="GO" id="GO:0006085">
    <property type="term" value="P:acetyl-CoA biosynthetic process"/>
    <property type="evidence" value="ECO:0007669"/>
    <property type="project" value="TreeGrafter"/>
</dbReference>
<dbReference type="AlphaFoldDB" id="A0A8S9UCH0"/>
<sequence>MNLAWFRDFDQTVMASVDKGDEAWLLNGLINVSVNCIDQISYAELLTKTCRTANVMKHAGVQKGDTVVNVCRSGAVSVFTSDEGRRGGRILPLKSTVDTAIQSLDFVRNVCVFKRTHNTVVQMNPQVDVDMEEDMSHHRLYGPAEYFHWGAQGNRPHIGGYLMVTAKYAFDIHDDDIFACDADCGWITGHTYVVYGPLANGITTVLFESTPSYPHHGRYRDLIQRHKVTQFYTAPTAI</sequence>
<name>A0A8S9UCH0_PHYIN</name>
<dbReference type="InterPro" id="IPR042099">
    <property type="entry name" value="ANL_N_sf"/>
</dbReference>
<dbReference type="PANTHER" id="PTHR24095:SF14">
    <property type="entry name" value="ACETYL-COENZYME A SYNTHETASE 1"/>
    <property type="match status" value="1"/>
</dbReference>
<reference evidence="3" key="1">
    <citation type="submission" date="2020-03" db="EMBL/GenBank/DDBJ databases">
        <title>Hybrid Assembly of Korean Phytophthora infestans isolates.</title>
        <authorList>
            <person name="Prokchorchik M."/>
            <person name="Lee Y."/>
            <person name="Seo J."/>
            <person name="Cho J.-H."/>
            <person name="Park Y.-E."/>
            <person name="Jang D.-C."/>
            <person name="Im J.-S."/>
            <person name="Choi J.-G."/>
            <person name="Park H.-J."/>
            <person name="Lee G.-B."/>
            <person name="Lee Y.-G."/>
            <person name="Hong S.-Y."/>
            <person name="Cho K."/>
            <person name="Sohn K.H."/>
        </authorList>
    </citation>
    <scope>NUCLEOTIDE SEQUENCE</scope>
    <source>
        <strain evidence="3">KR_2_A2</strain>
    </source>
</reference>
<dbReference type="EC" id="6.2.1.1" evidence="1"/>
<dbReference type="Gene3D" id="3.40.50.12780">
    <property type="entry name" value="N-terminal domain of ligase-like"/>
    <property type="match status" value="2"/>
</dbReference>
<dbReference type="GO" id="GO:0003987">
    <property type="term" value="F:acetate-CoA ligase activity"/>
    <property type="evidence" value="ECO:0007669"/>
    <property type="project" value="UniProtKB-EC"/>
</dbReference>
<protein>
    <recommendedName>
        <fullName evidence="1">acetate--CoA ligase</fullName>
        <ecNumber evidence="1">6.2.1.1</ecNumber>
    </recommendedName>
</protein>
<dbReference type="PANTHER" id="PTHR24095">
    <property type="entry name" value="ACETYL-COENZYME A SYNTHETASE"/>
    <property type="match status" value="1"/>
</dbReference>
<proteinExistence type="predicted"/>